<dbReference type="Proteomes" id="UP000815846">
    <property type="component" value="Unassembled WGS sequence"/>
</dbReference>
<accession>A0ABY3N0T6</accession>
<name>A0ABY3N0T6_9GAMM</name>
<dbReference type="EMBL" id="PJAI02000001">
    <property type="protein sequence ID" value="TYK67099.1"/>
    <property type="molecule type" value="Genomic_DNA"/>
</dbReference>
<evidence type="ECO:0000313" key="1">
    <source>
        <dbReference type="EMBL" id="TYK67099.1"/>
    </source>
</evidence>
<dbReference type="RefSeq" id="WP_101343720.1">
    <property type="nucleotide sequence ID" value="NZ_PJAI02000001.1"/>
</dbReference>
<comment type="caution">
    <text evidence="1">The sequence shown here is derived from an EMBL/GenBank/DDBJ whole genome shotgun (WGS) entry which is preliminary data.</text>
</comment>
<sequence>MIKHQLSFAKINILNDHIAEVIVNKGVDISLEMTEEYDDFLAKTFSSNFAVLVNKIHQYDLSFEAKLNVASHENLTAIAVITYDKESKEQVKNLATMREHDGWNLRIFDGLNLGWQDGLDWIQSELSA</sequence>
<evidence type="ECO:0000313" key="2">
    <source>
        <dbReference type="Proteomes" id="UP000815846"/>
    </source>
</evidence>
<proteinExistence type="predicted"/>
<keyword evidence="2" id="KW-1185">Reference proteome</keyword>
<protein>
    <submittedName>
        <fullName evidence="1">Uncharacterized protein</fullName>
    </submittedName>
</protein>
<organism evidence="1 2">
    <name type="scientific">Colwellia echini</name>
    <dbReference type="NCBI Taxonomy" id="1982103"/>
    <lineage>
        <taxon>Bacteria</taxon>
        <taxon>Pseudomonadati</taxon>
        <taxon>Pseudomonadota</taxon>
        <taxon>Gammaproteobacteria</taxon>
        <taxon>Alteromonadales</taxon>
        <taxon>Colwelliaceae</taxon>
        <taxon>Colwellia</taxon>
    </lineage>
</organism>
<gene>
    <name evidence="1" type="ORF">CWS31_000740</name>
</gene>
<reference evidence="1 2" key="1">
    <citation type="submission" date="2019-08" db="EMBL/GenBank/DDBJ databases">
        <title>Microbe sample from Colwellia echini.</title>
        <authorList>
            <person name="Christiansen L."/>
            <person name="Pathiraja D."/>
            <person name="Schultz-Johansen M."/>
            <person name="Choi I.-G."/>
            <person name="Stougaard P."/>
        </authorList>
    </citation>
    <scope>NUCLEOTIDE SEQUENCE [LARGE SCALE GENOMIC DNA]</scope>
    <source>
        <strain evidence="1 2">A3</strain>
    </source>
</reference>